<evidence type="ECO:0008006" key="5">
    <source>
        <dbReference type="Google" id="ProtNLM"/>
    </source>
</evidence>
<evidence type="ECO:0000256" key="2">
    <source>
        <dbReference type="SAM" id="SignalP"/>
    </source>
</evidence>
<evidence type="ECO:0000313" key="4">
    <source>
        <dbReference type="Proteomes" id="UP000617041"/>
    </source>
</evidence>
<reference evidence="3" key="1">
    <citation type="submission" date="2020-12" db="EMBL/GenBank/DDBJ databases">
        <title>Ramlibacter sp. nov., isolated from a freshwater alga, Cryptomonas.</title>
        <authorList>
            <person name="Kim H.M."/>
            <person name="Jeon C.O."/>
        </authorList>
    </citation>
    <scope>NUCLEOTIDE SEQUENCE</scope>
    <source>
        <strain evidence="3">CrO1</strain>
    </source>
</reference>
<comment type="caution">
    <text evidence="3">The sequence shown here is derived from an EMBL/GenBank/DDBJ whole genome shotgun (WGS) entry which is preliminary data.</text>
</comment>
<sequence>MPHLPFRTCRALLAAIALGSGTIAFAGQELSMLEAPQRAKVAKEKIRAAALQRKFDEQQKKSASVGGQGAADDSCGSQSIGNIDTEGRGGPAPREVFVFAPNAINIVGRGACR</sequence>
<protein>
    <recommendedName>
        <fullName evidence="5">DUF4148 domain-containing protein</fullName>
    </recommendedName>
</protein>
<dbReference type="AlphaFoldDB" id="A0A934PZ74"/>
<keyword evidence="2" id="KW-0732">Signal</keyword>
<proteinExistence type="predicted"/>
<keyword evidence="4" id="KW-1185">Reference proteome</keyword>
<feature type="chain" id="PRO_5037964114" description="DUF4148 domain-containing protein" evidence="2">
    <location>
        <begin position="27"/>
        <end position="113"/>
    </location>
</feature>
<evidence type="ECO:0000313" key="3">
    <source>
        <dbReference type="EMBL" id="MBK0393169.1"/>
    </source>
</evidence>
<evidence type="ECO:0000256" key="1">
    <source>
        <dbReference type="SAM" id="MobiDB-lite"/>
    </source>
</evidence>
<accession>A0A934PZ74</accession>
<dbReference type="Proteomes" id="UP000617041">
    <property type="component" value="Unassembled WGS sequence"/>
</dbReference>
<name>A0A934PZ74_9BURK</name>
<gene>
    <name evidence="3" type="ORF">I8E28_11265</name>
</gene>
<feature type="signal peptide" evidence="2">
    <location>
        <begin position="1"/>
        <end position="26"/>
    </location>
</feature>
<feature type="region of interest" description="Disordered" evidence="1">
    <location>
        <begin position="55"/>
        <end position="89"/>
    </location>
</feature>
<dbReference type="EMBL" id="JAEDAO010000001">
    <property type="protein sequence ID" value="MBK0393169.1"/>
    <property type="molecule type" value="Genomic_DNA"/>
</dbReference>
<dbReference type="RefSeq" id="WP_200788154.1">
    <property type="nucleotide sequence ID" value="NZ_JAEDAO010000001.1"/>
</dbReference>
<organism evidence="3 4">
    <name type="scientific">Ramlibacter algicola</name>
    <dbReference type="NCBI Taxonomy" id="2795217"/>
    <lineage>
        <taxon>Bacteria</taxon>
        <taxon>Pseudomonadati</taxon>
        <taxon>Pseudomonadota</taxon>
        <taxon>Betaproteobacteria</taxon>
        <taxon>Burkholderiales</taxon>
        <taxon>Comamonadaceae</taxon>
        <taxon>Ramlibacter</taxon>
    </lineage>
</organism>